<evidence type="ECO:0000313" key="2">
    <source>
        <dbReference type="Proteomes" id="UP001141806"/>
    </source>
</evidence>
<comment type="caution">
    <text evidence="1">The sequence shown here is derived from an EMBL/GenBank/DDBJ whole genome shotgun (WGS) entry which is preliminary data.</text>
</comment>
<accession>A0A9Q0HDE0</accession>
<name>A0A9Q0HDE0_9MAGN</name>
<sequence>MGEVELIELANGDSSSLGRFLSGRLIDALTLDQQRNPIGGELLTARVTDYTFGVQFVGRTSMARRVSFADAWTFTSSGMDVQREQSMHLNMQIDRYVGSDQVQPGDRNRVMNRSTFGQSKRKRGRWSYVEKGKAQEPFVSFAAKHGQNGGPALARSG</sequence>
<reference evidence="1" key="1">
    <citation type="journal article" date="2023" name="Plant J.">
        <title>The genome of the king protea, Protea cynaroides.</title>
        <authorList>
            <person name="Chang J."/>
            <person name="Duong T.A."/>
            <person name="Schoeman C."/>
            <person name="Ma X."/>
            <person name="Roodt D."/>
            <person name="Barker N."/>
            <person name="Li Z."/>
            <person name="Van de Peer Y."/>
            <person name="Mizrachi E."/>
        </authorList>
    </citation>
    <scope>NUCLEOTIDE SEQUENCE</scope>
    <source>
        <tissue evidence="1">Young leaves</tissue>
    </source>
</reference>
<dbReference type="EMBL" id="JAMYWD010000009">
    <property type="protein sequence ID" value="KAJ4961992.1"/>
    <property type="molecule type" value="Genomic_DNA"/>
</dbReference>
<gene>
    <name evidence="1" type="ORF">NE237_021902</name>
</gene>
<evidence type="ECO:0000313" key="1">
    <source>
        <dbReference type="EMBL" id="KAJ4961992.1"/>
    </source>
</evidence>
<protein>
    <submittedName>
        <fullName evidence="1">Uncharacterized protein</fullName>
    </submittedName>
</protein>
<dbReference type="AlphaFoldDB" id="A0A9Q0HDE0"/>
<keyword evidence="2" id="KW-1185">Reference proteome</keyword>
<organism evidence="1 2">
    <name type="scientific">Protea cynaroides</name>
    <dbReference type="NCBI Taxonomy" id="273540"/>
    <lineage>
        <taxon>Eukaryota</taxon>
        <taxon>Viridiplantae</taxon>
        <taxon>Streptophyta</taxon>
        <taxon>Embryophyta</taxon>
        <taxon>Tracheophyta</taxon>
        <taxon>Spermatophyta</taxon>
        <taxon>Magnoliopsida</taxon>
        <taxon>Proteales</taxon>
        <taxon>Proteaceae</taxon>
        <taxon>Protea</taxon>
    </lineage>
</organism>
<proteinExistence type="predicted"/>
<dbReference type="Proteomes" id="UP001141806">
    <property type="component" value="Unassembled WGS sequence"/>
</dbReference>